<protein>
    <recommendedName>
        <fullName evidence="2">AAA+ ATPase domain-containing protein</fullName>
    </recommendedName>
</protein>
<dbReference type="AlphaFoldDB" id="W9DSD5"/>
<dbReference type="CDD" id="cd01670">
    <property type="entry name" value="Death"/>
    <property type="match status" value="1"/>
</dbReference>
<dbReference type="Proteomes" id="UP000054357">
    <property type="component" value="Unassembled WGS sequence"/>
</dbReference>
<dbReference type="PATRIC" id="fig|592678.3.peg.135"/>
<feature type="region of interest" description="Disordered" evidence="1">
    <location>
        <begin position="1"/>
        <end position="48"/>
    </location>
</feature>
<comment type="caution">
    <text evidence="3">The sequence shown here is derived from an EMBL/GenBank/DDBJ whole genome shotgun (WGS) entry which is preliminary data.</text>
</comment>
<evidence type="ECO:0000256" key="1">
    <source>
        <dbReference type="SAM" id="MobiDB-lite"/>
    </source>
</evidence>
<organism evidence="3 4">
    <name type="scientific">Haloechinothrix halophila YIM 93223</name>
    <dbReference type="NCBI Taxonomy" id="592678"/>
    <lineage>
        <taxon>Bacteria</taxon>
        <taxon>Bacillati</taxon>
        <taxon>Actinomycetota</taxon>
        <taxon>Actinomycetes</taxon>
        <taxon>Pseudonocardiales</taxon>
        <taxon>Pseudonocardiaceae</taxon>
        <taxon>Haloechinothrix</taxon>
    </lineage>
</organism>
<feature type="compositionally biased region" description="Pro residues" evidence="1">
    <location>
        <begin position="15"/>
        <end position="26"/>
    </location>
</feature>
<dbReference type="EMBL" id="AZAK01000001">
    <property type="protein sequence ID" value="ETA66376.1"/>
    <property type="molecule type" value="Genomic_DNA"/>
</dbReference>
<accession>W9DSD5</accession>
<keyword evidence="4" id="KW-1185">Reference proteome</keyword>
<sequence length="413" mass="44126">MNYDLAAATSEAPPTGEPFPVPPPPVSGTGNISNANVPCSPTHREGNGEQPLYVDVAALLDGGLPDPPEPVLLYRDDGVALFYAGQVNLIFGDPESGKTMVAQAAANEALKAGRRVLFVDLDHNGADATVYRFLDMGAPESALRDPGLFRYVEPDDKAHLAAVVADAKEWRPAVAVVDSVGELLPMLRLSSNSPDDFTIAHSAVLKPLALSGASVLAVDHLPKNSETRASGPTGTTAKRRAIGGVALRITVNEPFAPGRQGSAFLSLNKDRHAGLRRHCPAEGREPSAGLFLLDSRGHEITYSIRPPQLGDAARAIGVSDSDLDAIDQLDPPPTSVRDVKTRLRWRSERAADVLRAWRERSRAVSGEQGTRTASDTRTLRTGNCQGCEEYRPINPNTRLCADCASDNELEGRP</sequence>
<dbReference type="InterPro" id="IPR027417">
    <property type="entry name" value="P-loop_NTPase"/>
</dbReference>
<proteinExistence type="predicted"/>
<gene>
    <name evidence="3" type="ORF">AmyhaDRAFT_0130</name>
</gene>
<evidence type="ECO:0000259" key="2">
    <source>
        <dbReference type="SMART" id="SM00382"/>
    </source>
</evidence>
<evidence type="ECO:0000313" key="3">
    <source>
        <dbReference type="EMBL" id="ETA66376.1"/>
    </source>
</evidence>
<dbReference type="SMART" id="SM00382">
    <property type="entry name" value="AAA"/>
    <property type="match status" value="1"/>
</dbReference>
<reference evidence="3 4" key="1">
    <citation type="submission" date="2013-08" db="EMBL/GenBank/DDBJ databases">
        <authorList>
            <consortium name="DOE Joint Genome Institute"/>
            <person name="Klenk H.-P."/>
            <person name="Huntemann M."/>
            <person name="Han J."/>
            <person name="Chen A."/>
            <person name="Kyrpides N."/>
            <person name="Mavromatis K."/>
            <person name="Markowitz V."/>
            <person name="Palaniappan K."/>
            <person name="Ivanova N."/>
            <person name="Schaumberg A."/>
            <person name="Pati A."/>
            <person name="Liolios K."/>
            <person name="Nordberg H.P."/>
            <person name="Cantor M.N."/>
            <person name="Hua S.X."/>
            <person name="Woyke T."/>
        </authorList>
    </citation>
    <scope>NUCLEOTIDE SEQUENCE [LARGE SCALE GENOMIC DNA]</scope>
    <source>
        <strain evidence="3 4">YIM 93223</strain>
    </source>
</reference>
<evidence type="ECO:0000313" key="4">
    <source>
        <dbReference type="Proteomes" id="UP000054357"/>
    </source>
</evidence>
<dbReference type="HOGENOM" id="CLU_665056_0_0_11"/>
<name>W9DSD5_9PSEU</name>
<feature type="compositionally biased region" description="Polar residues" evidence="1">
    <location>
        <begin position="28"/>
        <end position="39"/>
    </location>
</feature>
<dbReference type="InterPro" id="IPR003593">
    <property type="entry name" value="AAA+_ATPase"/>
</dbReference>
<dbReference type="Gene3D" id="3.40.50.300">
    <property type="entry name" value="P-loop containing nucleotide triphosphate hydrolases"/>
    <property type="match status" value="1"/>
</dbReference>
<dbReference type="SUPFAM" id="SSF52540">
    <property type="entry name" value="P-loop containing nucleoside triphosphate hydrolases"/>
    <property type="match status" value="1"/>
</dbReference>
<feature type="domain" description="AAA+ ATPase" evidence="2">
    <location>
        <begin position="84"/>
        <end position="261"/>
    </location>
</feature>